<dbReference type="GO" id="GO:0016740">
    <property type="term" value="F:transferase activity"/>
    <property type="evidence" value="ECO:0007669"/>
    <property type="project" value="UniProtKB-KW"/>
</dbReference>
<organism evidence="2 3">
    <name type="scientific">Dyella solisilvae</name>
    <dbReference type="NCBI Taxonomy" id="1920168"/>
    <lineage>
        <taxon>Bacteria</taxon>
        <taxon>Pseudomonadati</taxon>
        <taxon>Pseudomonadota</taxon>
        <taxon>Gammaproteobacteria</taxon>
        <taxon>Lysobacterales</taxon>
        <taxon>Rhodanobacteraceae</taxon>
        <taxon>Dyella</taxon>
    </lineage>
</organism>
<name>A0A370K313_9GAMM</name>
<dbReference type="InterPro" id="IPR016181">
    <property type="entry name" value="Acyl_CoA_acyltransferase"/>
</dbReference>
<feature type="domain" description="BioF2-like acetyltransferase" evidence="1">
    <location>
        <begin position="177"/>
        <end position="323"/>
    </location>
</feature>
<evidence type="ECO:0000313" key="2">
    <source>
        <dbReference type="EMBL" id="RDI97044.1"/>
    </source>
</evidence>
<accession>A0A370K313</accession>
<keyword evidence="2" id="KW-0808">Transferase</keyword>
<dbReference type="EMBL" id="QQSY01000007">
    <property type="protein sequence ID" value="RDI97044.1"/>
    <property type="molecule type" value="Genomic_DNA"/>
</dbReference>
<evidence type="ECO:0000313" key="3">
    <source>
        <dbReference type="Proteomes" id="UP000254711"/>
    </source>
</evidence>
<sequence>MTVRSAEAVRELRDELAQVAGLPGAASGIVQHPDWLLFEVAWRGDIMAPYLVMVRDGQGKLIGYAPMLAYVHHARIHFGSRYLQVYRGRALRLLGEGVVAVPGQRNLVERQVADALLEDRQARVVRIQETALPNALASTMATGARRFSLVQSNMLDQLNWSITPQASLADYLAALGSKKRNDLSRRLRNVYKKLGDQAELRVFETPESVDEYAALMNQLYARSWHAAEQPVDWTLPTRVALFRQLAQDGRLLAHVLMQGERPVAYVHGYRLGGRYLLDDTGYDEEFAALGAGSALVFQAVQDVMARFPGETIDFGYGDNQYKRVLANRQAACGSLYLVRGASPLARFGLIAPLRGLYRWMHGRMRREQATNPA</sequence>
<evidence type="ECO:0000259" key="1">
    <source>
        <dbReference type="Pfam" id="PF13480"/>
    </source>
</evidence>
<comment type="caution">
    <text evidence="2">The sequence shown here is derived from an EMBL/GenBank/DDBJ whole genome shotgun (WGS) entry which is preliminary data.</text>
</comment>
<dbReference type="Pfam" id="PF13480">
    <property type="entry name" value="Acetyltransf_6"/>
    <property type="match status" value="1"/>
</dbReference>
<dbReference type="AlphaFoldDB" id="A0A370K313"/>
<dbReference type="InterPro" id="IPR038740">
    <property type="entry name" value="BioF2-like_GNAT_dom"/>
</dbReference>
<dbReference type="Gene3D" id="3.40.630.30">
    <property type="match status" value="1"/>
</dbReference>
<protein>
    <submittedName>
        <fullName evidence="2">GNAT family N-acetyltransferase</fullName>
    </submittedName>
</protein>
<dbReference type="Proteomes" id="UP000254711">
    <property type="component" value="Unassembled WGS sequence"/>
</dbReference>
<keyword evidence="3" id="KW-1185">Reference proteome</keyword>
<dbReference type="SUPFAM" id="SSF55729">
    <property type="entry name" value="Acyl-CoA N-acyltransferases (Nat)"/>
    <property type="match status" value="1"/>
</dbReference>
<reference evidence="2 3" key="1">
    <citation type="submission" date="2018-07" db="EMBL/GenBank/DDBJ databases">
        <title>Dyella solisilvae sp. nov., isolated from the pine and broad-leaved mixed forest soil.</title>
        <authorList>
            <person name="Gao Z."/>
            <person name="Qiu L."/>
        </authorList>
    </citation>
    <scope>NUCLEOTIDE SEQUENCE [LARGE SCALE GENOMIC DNA]</scope>
    <source>
        <strain evidence="2 3">DHG54</strain>
    </source>
</reference>
<gene>
    <name evidence="2" type="ORF">DVT68_18305</name>
</gene>
<proteinExistence type="predicted"/>